<gene>
    <name evidence="2" type="ORF">R5R35_003727</name>
</gene>
<dbReference type="PANTHER" id="PTHR45749">
    <property type="match status" value="1"/>
</dbReference>
<organism evidence="2 3">
    <name type="scientific">Gryllus longicercus</name>
    <dbReference type="NCBI Taxonomy" id="2509291"/>
    <lineage>
        <taxon>Eukaryota</taxon>
        <taxon>Metazoa</taxon>
        <taxon>Ecdysozoa</taxon>
        <taxon>Arthropoda</taxon>
        <taxon>Hexapoda</taxon>
        <taxon>Insecta</taxon>
        <taxon>Pterygota</taxon>
        <taxon>Neoptera</taxon>
        <taxon>Polyneoptera</taxon>
        <taxon>Orthoptera</taxon>
        <taxon>Ensifera</taxon>
        <taxon>Gryllidea</taxon>
        <taxon>Grylloidea</taxon>
        <taxon>Gryllidae</taxon>
        <taxon>Gryllinae</taxon>
        <taxon>Gryllus</taxon>
    </lineage>
</organism>
<dbReference type="PANTHER" id="PTHR45749:SF14">
    <property type="entry name" value="TTF-TYPE DOMAIN-CONTAINING PROTEIN"/>
    <property type="match status" value="1"/>
</dbReference>
<comment type="caution">
    <text evidence="2">The sequence shown here is derived from an EMBL/GenBank/DDBJ whole genome shotgun (WGS) entry which is preliminary data.</text>
</comment>
<dbReference type="InterPro" id="IPR025398">
    <property type="entry name" value="DUF4371"/>
</dbReference>
<proteinExistence type="predicted"/>
<protein>
    <recommendedName>
        <fullName evidence="1">DUF4371 domain-containing protein</fullName>
    </recommendedName>
</protein>
<evidence type="ECO:0000259" key="1">
    <source>
        <dbReference type="Pfam" id="PF14291"/>
    </source>
</evidence>
<keyword evidence="3" id="KW-1185">Reference proteome</keyword>
<dbReference type="Pfam" id="PF14291">
    <property type="entry name" value="DUF4371"/>
    <property type="match status" value="1"/>
</dbReference>
<sequence length="205" mass="23356">MTILKARAEDVKELEDWLQRSGHKWLHHEIQNEILEAMARDVLLKIMEEVNNAEYFSILLDETADIAKTEQVSIYVRIVSPDLLASEYFVGFYSTANTKAEALFEIVKDVLLRFGLPLSKLRGQCYDGAANVAGKISGLQERIREEEPRALFVHCNAHTLNLVVQDGIEKVLPARKFIGEVKDLINFVRDSPRRVAKFQDLQAES</sequence>
<evidence type="ECO:0000313" key="2">
    <source>
        <dbReference type="EMBL" id="KAK7870340.1"/>
    </source>
</evidence>
<reference evidence="2 3" key="1">
    <citation type="submission" date="2024-03" db="EMBL/GenBank/DDBJ databases">
        <title>The genome assembly and annotation of the cricket Gryllus longicercus Weissman &amp; Gray.</title>
        <authorList>
            <person name="Szrajer S."/>
            <person name="Gray D."/>
            <person name="Ylla G."/>
        </authorList>
    </citation>
    <scope>NUCLEOTIDE SEQUENCE [LARGE SCALE GENOMIC DNA]</scope>
    <source>
        <strain evidence="2">DAG 2021-001</strain>
        <tissue evidence="2">Whole body minus gut</tissue>
    </source>
</reference>
<dbReference type="InterPro" id="IPR012337">
    <property type="entry name" value="RNaseH-like_sf"/>
</dbReference>
<name>A0AAN9VS62_9ORTH</name>
<feature type="domain" description="DUF4371" evidence="1">
    <location>
        <begin position="29"/>
        <end position="138"/>
    </location>
</feature>
<dbReference type="SUPFAM" id="SSF53098">
    <property type="entry name" value="Ribonuclease H-like"/>
    <property type="match status" value="1"/>
</dbReference>
<dbReference type="Proteomes" id="UP001378592">
    <property type="component" value="Unassembled WGS sequence"/>
</dbReference>
<dbReference type="AlphaFoldDB" id="A0AAN9VS62"/>
<dbReference type="EMBL" id="JAZDUA010000060">
    <property type="protein sequence ID" value="KAK7870340.1"/>
    <property type="molecule type" value="Genomic_DNA"/>
</dbReference>
<evidence type="ECO:0000313" key="3">
    <source>
        <dbReference type="Proteomes" id="UP001378592"/>
    </source>
</evidence>
<accession>A0AAN9VS62</accession>